<dbReference type="Gene3D" id="3.40.50.1460">
    <property type="match status" value="1"/>
</dbReference>
<evidence type="ECO:0000313" key="6">
    <source>
        <dbReference type="Proteomes" id="UP001500936"/>
    </source>
</evidence>
<dbReference type="Proteomes" id="UP001500936">
    <property type="component" value="Unassembled WGS sequence"/>
</dbReference>
<feature type="repeat" description="WD" evidence="3">
    <location>
        <begin position="1"/>
        <end position="32"/>
    </location>
</feature>
<keyword evidence="6" id="KW-1185">Reference proteome</keyword>
<dbReference type="PROSITE" id="PS50082">
    <property type="entry name" value="WD_REPEATS_2"/>
    <property type="match status" value="1"/>
</dbReference>
<dbReference type="InterPro" id="IPR001309">
    <property type="entry name" value="Pept_C14_p20"/>
</dbReference>
<sequence length="468" mass="52144">MCFTPDDKQLLSASDDKTIKVWDLLTGKLVQTVQNVPFSIIGFKFLPNSERIFSITTANTLEVRDAKTFAILKTYENLGFYTDPDFKAPLTPDGKYEIYPYYRSFFVREANPSAPVTRVNPTVAAPTVSWELPAAERLTVSLNNYTVKACVQGTDISQYQLYLNGVPLNGRTIKTVGCSMPIDQSITLQSGENDLYIAGTYGGNSFTSEHRYINYQPPGATPGTTTATSSTANTSRTQSNLDEFSNRQALVIGNSTYQYGNSLDNRPINDARDVAARLEKLGFRVTTITDATKTQIERAIGQFSRVAQNADVTLFFYAGHGLESEGVNYLIPTDAQLEEPEEARLQTIPLDLILSEMKRYKTKVNLVYLDACRNKLFRSWNRDGIGRGFKTVGQLSQSTKVYYATQPGDVAQNGTGRNGVFTTSLLKYLQRGVEIEDLMRDVTKDVITNTRNSQQPWSAGTLLTRFTF</sequence>
<name>A0ABP8KYL5_9BACT</name>
<dbReference type="PROSITE" id="PS50208">
    <property type="entry name" value="CASPASE_P20"/>
    <property type="match status" value="1"/>
</dbReference>
<dbReference type="InterPro" id="IPR019775">
    <property type="entry name" value="WD40_repeat_CS"/>
</dbReference>
<dbReference type="Gene3D" id="2.130.10.10">
    <property type="entry name" value="YVTN repeat-like/Quinoprotein amine dehydrogenase"/>
    <property type="match status" value="1"/>
</dbReference>
<evidence type="ECO:0000259" key="4">
    <source>
        <dbReference type="PROSITE" id="PS50208"/>
    </source>
</evidence>
<dbReference type="Pfam" id="PF00656">
    <property type="entry name" value="Peptidase_C14"/>
    <property type="match status" value="1"/>
</dbReference>
<dbReference type="PANTHER" id="PTHR22576">
    <property type="entry name" value="MUCOSA ASSOCIATED LYMPHOID TISSUE LYMPHOMA TRANSLOCATION PROTEIN 1/PARACASPASE"/>
    <property type="match status" value="1"/>
</dbReference>
<evidence type="ECO:0000256" key="2">
    <source>
        <dbReference type="ARBA" id="ARBA00022737"/>
    </source>
</evidence>
<dbReference type="PROSITE" id="PS00678">
    <property type="entry name" value="WD_REPEATS_1"/>
    <property type="match status" value="1"/>
</dbReference>
<dbReference type="InterPro" id="IPR001680">
    <property type="entry name" value="WD40_rpt"/>
</dbReference>
<reference evidence="6" key="1">
    <citation type="journal article" date="2019" name="Int. J. Syst. Evol. Microbiol.">
        <title>The Global Catalogue of Microorganisms (GCM) 10K type strain sequencing project: providing services to taxonomists for standard genome sequencing and annotation.</title>
        <authorList>
            <consortium name="The Broad Institute Genomics Platform"/>
            <consortium name="The Broad Institute Genome Sequencing Center for Infectious Disease"/>
            <person name="Wu L."/>
            <person name="Ma J."/>
        </authorList>
    </citation>
    <scope>NUCLEOTIDE SEQUENCE [LARGE SCALE GENOMIC DNA]</scope>
    <source>
        <strain evidence="6">JCM 17925</strain>
    </source>
</reference>
<dbReference type="EMBL" id="BAABHB010000017">
    <property type="protein sequence ID" value="GAA4418918.1"/>
    <property type="molecule type" value="Genomic_DNA"/>
</dbReference>
<gene>
    <name evidence="5" type="ORF">GCM10023187_52810</name>
</gene>
<feature type="domain" description="Caspase family p20" evidence="4">
    <location>
        <begin position="245"/>
        <end position="376"/>
    </location>
</feature>
<dbReference type="SUPFAM" id="SSF50969">
    <property type="entry name" value="YVTN repeat-like/Quinoprotein amine dehydrogenase"/>
    <property type="match status" value="1"/>
</dbReference>
<dbReference type="InterPro" id="IPR052039">
    <property type="entry name" value="Caspase-related_regulators"/>
</dbReference>
<dbReference type="PANTHER" id="PTHR22576:SF37">
    <property type="entry name" value="MUCOSA-ASSOCIATED LYMPHOID TISSUE LYMPHOMA TRANSLOCATION PROTEIN 1"/>
    <property type="match status" value="1"/>
</dbReference>
<organism evidence="5 6">
    <name type="scientific">Nibrella viscosa</name>
    <dbReference type="NCBI Taxonomy" id="1084524"/>
    <lineage>
        <taxon>Bacteria</taxon>
        <taxon>Pseudomonadati</taxon>
        <taxon>Bacteroidota</taxon>
        <taxon>Cytophagia</taxon>
        <taxon>Cytophagales</taxon>
        <taxon>Spirosomataceae</taxon>
        <taxon>Nibrella</taxon>
    </lineage>
</organism>
<keyword evidence="1 3" id="KW-0853">WD repeat</keyword>
<protein>
    <recommendedName>
        <fullName evidence="4">Caspase family p20 domain-containing protein</fullName>
    </recommendedName>
</protein>
<evidence type="ECO:0000313" key="5">
    <source>
        <dbReference type="EMBL" id="GAA4418918.1"/>
    </source>
</evidence>
<accession>A0ABP8KYL5</accession>
<evidence type="ECO:0000256" key="3">
    <source>
        <dbReference type="PROSITE-ProRule" id="PRU00221"/>
    </source>
</evidence>
<dbReference type="PROSITE" id="PS50294">
    <property type="entry name" value="WD_REPEATS_REGION"/>
    <property type="match status" value="1"/>
</dbReference>
<comment type="caution">
    <text evidence="5">The sequence shown here is derived from an EMBL/GenBank/DDBJ whole genome shotgun (WGS) entry which is preliminary data.</text>
</comment>
<dbReference type="SUPFAM" id="SSF52129">
    <property type="entry name" value="Caspase-like"/>
    <property type="match status" value="1"/>
</dbReference>
<keyword evidence="2" id="KW-0677">Repeat</keyword>
<dbReference type="InterPro" id="IPR011044">
    <property type="entry name" value="Quino_amine_DH_bsu"/>
</dbReference>
<dbReference type="InterPro" id="IPR011600">
    <property type="entry name" value="Pept_C14_caspase"/>
</dbReference>
<dbReference type="InterPro" id="IPR029030">
    <property type="entry name" value="Caspase-like_dom_sf"/>
</dbReference>
<evidence type="ECO:0000256" key="1">
    <source>
        <dbReference type="ARBA" id="ARBA00022574"/>
    </source>
</evidence>
<proteinExistence type="predicted"/>
<dbReference type="InterPro" id="IPR015943">
    <property type="entry name" value="WD40/YVTN_repeat-like_dom_sf"/>
</dbReference>